<dbReference type="Pfam" id="PF13489">
    <property type="entry name" value="Methyltransf_23"/>
    <property type="match status" value="1"/>
</dbReference>
<dbReference type="RefSeq" id="WP_208766177.1">
    <property type="nucleotide sequence ID" value="NZ_BNCE01000004.1"/>
</dbReference>
<reference evidence="1 2" key="1">
    <citation type="submission" date="2019-06" db="EMBL/GenBank/DDBJ databases">
        <title>Sequencing the genomes of 1000 actinobacteria strains.</title>
        <authorList>
            <person name="Klenk H.-P."/>
        </authorList>
    </citation>
    <scope>NUCLEOTIDE SEQUENCE [LARGE SCALE GENOMIC DNA]</scope>
    <source>
        <strain evidence="1 2">DSM 41695</strain>
    </source>
</reference>
<dbReference type="SUPFAM" id="SSF53335">
    <property type="entry name" value="S-adenosyl-L-methionine-dependent methyltransferases"/>
    <property type="match status" value="1"/>
</dbReference>
<keyword evidence="2" id="KW-1185">Reference proteome</keyword>
<dbReference type="GO" id="GO:0008168">
    <property type="term" value="F:methyltransferase activity"/>
    <property type="evidence" value="ECO:0007669"/>
    <property type="project" value="UniProtKB-KW"/>
</dbReference>
<protein>
    <submittedName>
        <fullName evidence="1">Methyltransferase family protein</fullName>
    </submittedName>
</protein>
<dbReference type="CDD" id="cd02440">
    <property type="entry name" value="AdoMet_MTases"/>
    <property type="match status" value="1"/>
</dbReference>
<dbReference type="Proteomes" id="UP000316603">
    <property type="component" value="Unassembled WGS sequence"/>
</dbReference>
<dbReference type="EMBL" id="VIWV01000001">
    <property type="protein sequence ID" value="TWF83672.1"/>
    <property type="molecule type" value="Genomic_DNA"/>
</dbReference>
<dbReference type="AlphaFoldDB" id="A0A561T991"/>
<organism evidence="1 2">
    <name type="scientific">Streptomyces capillispiralis</name>
    <dbReference type="NCBI Taxonomy" id="68182"/>
    <lineage>
        <taxon>Bacteria</taxon>
        <taxon>Bacillati</taxon>
        <taxon>Actinomycetota</taxon>
        <taxon>Actinomycetes</taxon>
        <taxon>Kitasatosporales</taxon>
        <taxon>Streptomycetaceae</taxon>
        <taxon>Streptomyces</taxon>
    </lineage>
</organism>
<comment type="caution">
    <text evidence="1">The sequence shown here is derived from an EMBL/GenBank/DDBJ whole genome shotgun (WGS) entry which is preliminary data.</text>
</comment>
<gene>
    <name evidence="1" type="ORF">FHX78_11600</name>
</gene>
<sequence length="461" mass="49257">MSDHTTTEQTARTAELLAAHPWVARARPAPDGGLHVVPHPDAVAAAPDHGPLLREHLEQWAEVYEWVYETGEGRHADDLDLSGWRSSDTGAPLPEAHMRDWVDRTVDLVLAQRPSRLLELGCGTGLLAHRLHPRLDGYVGTDVAQVAVDRLTAAGLPRTAFVRAAAHETDAPRVRDAMDHVFGPQVRPDCVLFNSVTQCFPDLAYLTAVLHGALAAVADGSTVIVGDIRHSGLVLDHFTRLERARDPEADDATVTARATAAAASDEELSFAPAAVVTALVGQPRPVRMSVHARTMAEDTELTRYRYDIVLHVGPHTPAPDTPRVRRTPWDAHRGSGTREALRAALDGDGPVVVHGIPNALLADAPGAVTPYALREALDGTDAAVLLDAADPRLLAVVSPAHRAPAATEQAPDPVGPAAHEPFPLFVRRRLPEVLRDHLRRADPGAALPAITVVDGTGDGPS</sequence>
<dbReference type="GO" id="GO:0032259">
    <property type="term" value="P:methylation"/>
    <property type="evidence" value="ECO:0007669"/>
    <property type="project" value="UniProtKB-KW"/>
</dbReference>
<dbReference type="Gene3D" id="3.40.50.150">
    <property type="entry name" value="Vaccinia Virus protein VP39"/>
    <property type="match status" value="1"/>
</dbReference>
<evidence type="ECO:0000313" key="1">
    <source>
        <dbReference type="EMBL" id="TWF83672.1"/>
    </source>
</evidence>
<proteinExistence type="predicted"/>
<name>A0A561T991_9ACTN</name>
<accession>A0A561T991</accession>
<dbReference type="InterPro" id="IPR029063">
    <property type="entry name" value="SAM-dependent_MTases_sf"/>
</dbReference>
<keyword evidence="1" id="KW-0489">Methyltransferase</keyword>
<evidence type="ECO:0000313" key="2">
    <source>
        <dbReference type="Proteomes" id="UP000316603"/>
    </source>
</evidence>
<keyword evidence="1" id="KW-0808">Transferase</keyword>